<dbReference type="Pfam" id="PF02518">
    <property type="entry name" value="HATPase_c"/>
    <property type="match status" value="1"/>
</dbReference>
<evidence type="ECO:0000256" key="3">
    <source>
        <dbReference type="ARBA" id="ARBA00022553"/>
    </source>
</evidence>
<evidence type="ECO:0000256" key="2">
    <source>
        <dbReference type="ARBA" id="ARBA00012438"/>
    </source>
</evidence>
<dbReference type="SMART" id="SM00448">
    <property type="entry name" value="REC"/>
    <property type="match status" value="1"/>
</dbReference>
<accession>I8HYX9</accession>
<dbReference type="CDD" id="cd00082">
    <property type="entry name" value="HisKA"/>
    <property type="match status" value="1"/>
</dbReference>
<dbReference type="Gene3D" id="3.40.50.2300">
    <property type="match status" value="1"/>
</dbReference>
<evidence type="ECO:0000313" key="7">
    <source>
        <dbReference type="EMBL" id="EIT68726.1"/>
    </source>
</evidence>
<sequence>MTPARRESQLPPIKCLIVDDVAENLVALEALLRADDVDVLCAQSGYEALELLLKHDVALALLDVHMPEMDGFELAELMRGNERSRHVPIIFVTAASREAQRVFRGYESGAVDFLFKPIDPNILRHKADTFFSLYRRKQDLARAVQLRDDVLAVVSHDLRDPLNAVAMTAQLLQKVGEIRQDTQSLELAGILNRSVDRMQRLISDLLDMATLRSGRLSVNRQPCNIREIVLEAVEHQQRRAAAKKLTLDMELGEMPNLLNCDRQRLLQVFGNLIGNAIKFCDEGSRICVKGHAGTGVLHFAIEDSGPGIAEADLPRLFEAYFSTTADRRGGTGLGLYITKGIVEAHGGRIWAQNVIPHGAALHFELPMM</sequence>
<dbReference type="SUPFAM" id="SSF52172">
    <property type="entry name" value="CheY-like"/>
    <property type="match status" value="1"/>
</dbReference>
<dbReference type="PROSITE" id="PS50109">
    <property type="entry name" value="HIS_KIN"/>
    <property type="match status" value="1"/>
</dbReference>
<dbReference type="Gene3D" id="1.10.287.130">
    <property type="match status" value="1"/>
</dbReference>
<dbReference type="PRINTS" id="PR00344">
    <property type="entry name" value="BCTRLSENSOR"/>
</dbReference>
<dbReference type="InterPro" id="IPR003594">
    <property type="entry name" value="HATPase_dom"/>
</dbReference>
<dbReference type="EMBL" id="AKGD01000003">
    <property type="protein sequence ID" value="EIT68726.1"/>
    <property type="molecule type" value="Genomic_DNA"/>
</dbReference>
<dbReference type="PATRIC" id="fig|1172194.4.peg.3804"/>
<dbReference type="InterPro" id="IPR001789">
    <property type="entry name" value="Sig_transdc_resp-reg_receiver"/>
</dbReference>
<name>I8HYX9_9GAMM</name>
<dbReference type="PANTHER" id="PTHR43547:SF2">
    <property type="entry name" value="HYBRID SIGNAL TRANSDUCTION HISTIDINE KINASE C"/>
    <property type="match status" value="1"/>
</dbReference>
<dbReference type="AlphaFoldDB" id="I8HYX9"/>
<dbReference type="PROSITE" id="PS50110">
    <property type="entry name" value="RESPONSE_REGULATORY"/>
    <property type="match status" value="1"/>
</dbReference>
<dbReference type="Pfam" id="PF00512">
    <property type="entry name" value="HisKA"/>
    <property type="match status" value="1"/>
</dbReference>
<feature type="domain" description="Response regulatory" evidence="6">
    <location>
        <begin position="14"/>
        <end position="131"/>
    </location>
</feature>
<evidence type="ECO:0000259" key="6">
    <source>
        <dbReference type="PROSITE" id="PS50110"/>
    </source>
</evidence>
<protein>
    <recommendedName>
        <fullName evidence="2">histidine kinase</fullName>
        <ecNumber evidence="2">2.7.13.3</ecNumber>
    </recommendedName>
</protein>
<dbReference type="InterPro" id="IPR004358">
    <property type="entry name" value="Sig_transdc_His_kin-like_C"/>
</dbReference>
<dbReference type="RefSeq" id="WP_007186856.1">
    <property type="nucleotide sequence ID" value="NZ_AKGD01000003.1"/>
</dbReference>
<dbReference type="CDD" id="cd00075">
    <property type="entry name" value="HATPase"/>
    <property type="match status" value="1"/>
</dbReference>
<feature type="modified residue" description="4-aspartylphosphate" evidence="4">
    <location>
        <position position="63"/>
    </location>
</feature>
<gene>
    <name evidence="7" type="ORF">WQQ_39210</name>
</gene>
<dbReference type="EC" id="2.7.13.3" evidence="2"/>
<dbReference type="InterPro" id="IPR003661">
    <property type="entry name" value="HisK_dim/P_dom"/>
</dbReference>
<dbReference type="SMART" id="SM00388">
    <property type="entry name" value="HisKA"/>
    <property type="match status" value="1"/>
</dbReference>
<evidence type="ECO:0000256" key="1">
    <source>
        <dbReference type="ARBA" id="ARBA00000085"/>
    </source>
</evidence>
<dbReference type="PANTHER" id="PTHR43547">
    <property type="entry name" value="TWO-COMPONENT HISTIDINE KINASE"/>
    <property type="match status" value="1"/>
</dbReference>
<dbReference type="Pfam" id="PF00072">
    <property type="entry name" value="Response_reg"/>
    <property type="match status" value="1"/>
</dbReference>
<feature type="domain" description="Histidine kinase" evidence="5">
    <location>
        <begin position="153"/>
        <end position="368"/>
    </location>
</feature>
<dbReference type="SMART" id="SM00387">
    <property type="entry name" value="HATPase_c"/>
    <property type="match status" value="1"/>
</dbReference>
<evidence type="ECO:0000313" key="8">
    <source>
        <dbReference type="Proteomes" id="UP000003704"/>
    </source>
</evidence>
<dbReference type="Gene3D" id="3.30.565.10">
    <property type="entry name" value="Histidine kinase-like ATPase, C-terminal domain"/>
    <property type="match status" value="1"/>
</dbReference>
<organism evidence="7 8">
    <name type="scientific">Hydrocarboniphaga effusa AP103</name>
    <dbReference type="NCBI Taxonomy" id="1172194"/>
    <lineage>
        <taxon>Bacteria</taxon>
        <taxon>Pseudomonadati</taxon>
        <taxon>Pseudomonadota</taxon>
        <taxon>Gammaproteobacteria</taxon>
        <taxon>Nevskiales</taxon>
        <taxon>Nevskiaceae</taxon>
        <taxon>Hydrocarboniphaga</taxon>
    </lineage>
</organism>
<reference evidence="7 8" key="1">
    <citation type="journal article" date="2012" name="J. Bacteriol.">
        <title>Genome Sequence of n-Alkane-Degrading Hydrocarboniphaga effusa Strain AP103T (ATCC BAA-332T).</title>
        <authorList>
            <person name="Chang H.K."/>
            <person name="Zylstra G.J."/>
            <person name="Chae J.C."/>
        </authorList>
    </citation>
    <scope>NUCLEOTIDE SEQUENCE [LARGE SCALE GENOMIC DNA]</scope>
    <source>
        <strain evidence="7 8">AP103</strain>
    </source>
</reference>
<dbReference type="InterPro" id="IPR011006">
    <property type="entry name" value="CheY-like_superfamily"/>
</dbReference>
<dbReference type="STRING" id="1172194.WQQ_39210"/>
<proteinExistence type="predicted"/>
<keyword evidence="3 4" id="KW-0597">Phosphoprotein</keyword>
<dbReference type="InterPro" id="IPR036890">
    <property type="entry name" value="HATPase_C_sf"/>
</dbReference>
<keyword evidence="8" id="KW-1185">Reference proteome</keyword>
<comment type="caution">
    <text evidence="7">The sequence shown here is derived from an EMBL/GenBank/DDBJ whole genome shotgun (WGS) entry which is preliminary data.</text>
</comment>
<comment type="catalytic activity">
    <reaction evidence="1">
        <text>ATP + protein L-histidine = ADP + protein N-phospho-L-histidine.</text>
        <dbReference type="EC" id="2.7.13.3"/>
    </reaction>
</comment>
<dbReference type="Proteomes" id="UP000003704">
    <property type="component" value="Unassembled WGS sequence"/>
</dbReference>
<evidence type="ECO:0000256" key="4">
    <source>
        <dbReference type="PROSITE-ProRule" id="PRU00169"/>
    </source>
</evidence>
<dbReference type="GO" id="GO:0000155">
    <property type="term" value="F:phosphorelay sensor kinase activity"/>
    <property type="evidence" value="ECO:0007669"/>
    <property type="project" value="InterPro"/>
</dbReference>
<evidence type="ECO:0000259" key="5">
    <source>
        <dbReference type="PROSITE" id="PS50109"/>
    </source>
</evidence>
<dbReference type="SUPFAM" id="SSF55874">
    <property type="entry name" value="ATPase domain of HSP90 chaperone/DNA topoisomerase II/histidine kinase"/>
    <property type="match status" value="1"/>
</dbReference>
<dbReference type="InterPro" id="IPR005467">
    <property type="entry name" value="His_kinase_dom"/>
</dbReference>